<proteinExistence type="predicted"/>
<keyword evidence="1" id="KW-0472">Membrane</keyword>
<evidence type="ECO:0000313" key="2">
    <source>
        <dbReference type="EMBL" id="MBB4939534.1"/>
    </source>
</evidence>
<dbReference type="EMBL" id="JACHJU010000001">
    <property type="protein sequence ID" value="MBB4939534.1"/>
    <property type="molecule type" value="Genomic_DNA"/>
</dbReference>
<feature type="transmembrane region" description="Helical" evidence="1">
    <location>
        <begin position="55"/>
        <end position="76"/>
    </location>
</feature>
<reference evidence="2 3" key="1">
    <citation type="submission" date="2020-08" db="EMBL/GenBank/DDBJ databases">
        <title>Sequencing the genomes of 1000 actinobacteria strains.</title>
        <authorList>
            <person name="Klenk H.-P."/>
        </authorList>
    </citation>
    <scope>NUCLEOTIDE SEQUENCE [LARGE SCALE GENOMIC DNA]</scope>
    <source>
        <strain evidence="2 3">DSM 43023</strain>
    </source>
</reference>
<gene>
    <name evidence="2" type="ORF">FHR32_003839</name>
</gene>
<protein>
    <submittedName>
        <fullName evidence="2">Uncharacterized protein</fullName>
    </submittedName>
</protein>
<keyword evidence="3" id="KW-1185">Reference proteome</keyword>
<keyword evidence="1" id="KW-0812">Transmembrane</keyword>
<dbReference type="Proteomes" id="UP000534286">
    <property type="component" value="Unassembled WGS sequence"/>
</dbReference>
<evidence type="ECO:0000313" key="3">
    <source>
        <dbReference type="Proteomes" id="UP000534286"/>
    </source>
</evidence>
<keyword evidence="1" id="KW-1133">Transmembrane helix</keyword>
<accession>A0A7W7RWI2</accession>
<dbReference type="AlphaFoldDB" id="A0A7W7RWI2"/>
<name>A0A7W7RWI2_9ACTN</name>
<evidence type="ECO:0000256" key="1">
    <source>
        <dbReference type="SAM" id="Phobius"/>
    </source>
</evidence>
<organism evidence="2 3">
    <name type="scientific">Streptosporangium album</name>
    <dbReference type="NCBI Taxonomy" id="47479"/>
    <lineage>
        <taxon>Bacteria</taxon>
        <taxon>Bacillati</taxon>
        <taxon>Actinomycetota</taxon>
        <taxon>Actinomycetes</taxon>
        <taxon>Streptosporangiales</taxon>
        <taxon>Streptosporangiaceae</taxon>
        <taxon>Streptosporangium</taxon>
    </lineage>
</organism>
<dbReference type="RefSeq" id="WP_184755495.1">
    <property type="nucleotide sequence ID" value="NZ_BAABEK010000007.1"/>
</dbReference>
<sequence>MNNDLKQLRNMVEAHDPARQVRADPPVMSAALKKIIDDTGRTPPAATRRRSRRRWLIAVPIAAVLTGAALVLNVVVQPGEAGPFHVGPAKALAFSENGDYLDVRILDPDADPARYRTDFAAHGMDVDLKMEPASPSLVGKMISISSLKGMTIHHAGRSFEIKDENGSTRIEGIDGGPDCGNMFCKAGVRIPSDLRSPIEIIFGRAARPGERYEHSGDPTARGEVLEGLTLRNRTVAEVRLMLRQRHATVQEYYHDAPENPPGAGRGWQPSEHVLQPESVPGTWYVHEAFGGHDRNTVRLLVAPWPTSVRPYKRP</sequence>
<comment type="caution">
    <text evidence="2">The sequence shown here is derived from an EMBL/GenBank/DDBJ whole genome shotgun (WGS) entry which is preliminary data.</text>
</comment>